<dbReference type="AlphaFoldDB" id="A0A8C3TFN9"/>
<feature type="transmembrane region" description="Helical" evidence="1">
    <location>
        <begin position="67"/>
        <end position="93"/>
    </location>
</feature>
<organism evidence="2 3">
    <name type="scientific">Chelydra serpentina</name>
    <name type="common">Snapping turtle</name>
    <name type="synonym">Testudo serpentina</name>
    <dbReference type="NCBI Taxonomy" id="8475"/>
    <lineage>
        <taxon>Eukaryota</taxon>
        <taxon>Metazoa</taxon>
        <taxon>Chordata</taxon>
        <taxon>Craniata</taxon>
        <taxon>Vertebrata</taxon>
        <taxon>Euteleostomi</taxon>
        <taxon>Archelosauria</taxon>
        <taxon>Testudinata</taxon>
        <taxon>Testudines</taxon>
        <taxon>Cryptodira</taxon>
        <taxon>Durocryptodira</taxon>
        <taxon>Americhelydia</taxon>
        <taxon>Chelydroidea</taxon>
        <taxon>Chelydridae</taxon>
        <taxon>Chelydra</taxon>
    </lineage>
</organism>
<keyword evidence="1" id="KW-0812">Transmembrane</keyword>
<dbReference type="Proteomes" id="UP000694403">
    <property type="component" value="Unplaced"/>
</dbReference>
<feature type="transmembrane region" description="Helical" evidence="1">
    <location>
        <begin position="28"/>
        <end position="46"/>
    </location>
</feature>
<keyword evidence="3" id="KW-1185">Reference proteome</keyword>
<reference evidence="2" key="1">
    <citation type="submission" date="2025-08" db="UniProtKB">
        <authorList>
            <consortium name="Ensembl"/>
        </authorList>
    </citation>
    <scope>IDENTIFICATION</scope>
</reference>
<keyword evidence="1" id="KW-1133">Transmembrane helix</keyword>
<evidence type="ECO:0000313" key="3">
    <source>
        <dbReference type="Proteomes" id="UP000694403"/>
    </source>
</evidence>
<keyword evidence="1" id="KW-0472">Membrane</keyword>
<proteinExistence type="predicted"/>
<dbReference type="Ensembl" id="ENSCSRT00000030052.1">
    <property type="protein sequence ID" value="ENSCSRP00000028886.1"/>
    <property type="gene ID" value="ENSCSRG00000021200.1"/>
</dbReference>
<reference evidence="2" key="2">
    <citation type="submission" date="2025-09" db="UniProtKB">
        <authorList>
            <consortium name="Ensembl"/>
        </authorList>
    </citation>
    <scope>IDENTIFICATION</scope>
</reference>
<accession>A0A8C3TFN9</accession>
<name>A0A8C3TFN9_CHESE</name>
<evidence type="ECO:0000313" key="2">
    <source>
        <dbReference type="Ensembl" id="ENSCSRP00000028886.1"/>
    </source>
</evidence>
<evidence type="ECO:0000256" key="1">
    <source>
        <dbReference type="SAM" id="Phobius"/>
    </source>
</evidence>
<feature type="transmembrane region" description="Helical" evidence="1">
    <location>
        <begin position="99"/>
        <end position="119"/>
    </location>
</feature>
<sequence>VALLIDATLPKTGSGLTLWLLESGCLKLLGAHRALVFFVGMGLMNVGKTMNTLQICLLGKLWVARHYVLLQIFCLTECLFTVITHKIILLHLFLSLCHMFLVLFMSFHPGELWVVITICNGKAERRLKTIPSASVK</sequence>
<protein>
    <submittedName>
        <fullName evidence="2">Uncharacterized protein</fullName>
    </submittedName>
</protein>